<feature type="transmembrane region" description="Helical" evidence="6">
    <location>
        <begin position="43"/>
        <end position="67"/>
    </location>
</feature>
<evidence type="ECO:0000313" key="8">
    <source>
        <dbReference type="Proteomes" id="UP001527925"/>
    </source>
</evidence>
<feature type="compositionally biased region" description="Basic and acidic residues" evidence="5">
    <location>
        <begin position="455"/>
        <end position="464"/>
    </location>
</feature>
<feature type="region of interest" description="Disordered" evidence="5">
    <location>
        <begin position="186"/>
        <end position="217"/>
    </location>
</feature>
<evidence type="ECO:0000256" key="6">
    <source>
        <dbReference type="SAM" id="Phobius"/>
    </source>
</evidence>
<comment type="subcellular location">
    <subcellularLocation>
        <location evidence="1">Membrane</location>
        <topology evidence="1">Multi-pass membrane protein</topology>
    </subcellularLocation>
</comment>
<sequence>MTVRAHLLGGSWFPRDEAYVPVNGTCGAHELDPDAQVDLHMHFIAVPIMIGISLIGATLPLVADAFFNIPIHRLVPFQVIKLFGAGVVLATSIVHKFTPSQKQLANSCFEVFSDHLDIFSGTAALTGILLTHLLHLMASNTLNRIMRKASAIGRSRSLDRPDDAKRRLSVSRDGLLESAKHAGVSAGMGSFSQSECHEQAAHEHGRGDAGAAGSLGSLSGSVPEIRVEAHLIGNGNDRGDDAEEGIFADAAGAGEQQVDPSVPDSGESDDGKDDWDRQANLIGDTLAASSPGGDSPDSSQESPTKAIPSDRPEVPIVVNVQPADLADSGVYGTFNNGIVGQNKAPMPSLAPRTAYRTGDIVNSWSPMAQSNASLRGGYITSLRDTSGFVGTSLNSLSLNIHARSNADLSQHDESGGRSPNSPHSPHSHRTHLGVHDPSPRGAQHAGLHSPGSGKPHGEPAHEEHTHTPGELIYLKHKQLRVYIIEILISIHSIIFGASLGASSEKFKILLIALAFHQFNEGQALSRLLIRGRFKNMRLAVVTVAAYSLVIPCGILLGIASNKWFLAQSWEAVIVESTLGACSSGMLLYDVLVNIIAPHFHSAQFMHASSFTQAWQVMTMWAGVYVMSMMGQLVQ</sequence>
<evidence type="ECO:0000256" key="2">
    <source>
        <dbReference type="ARBA" id="ARBA00022692"/>
    </source>
</evidence>
<evidence type="ECO:0000256" key="1">
    <source>
        <dbReference type="ARBA" id="ARBA00004141"/>
    </source>
</evidence>
<feature type="region of interest" description="Disordered" evidence="5">
    <location>
        <begin position="406"/>
        <end position="464"/>
    </location>
</feature>
<dbReference type="PANTHER" id="PTHR11040">
    <property type="entry name" value="ZINC/IRON TRANSPORTER"/>
    <property type="match status" value="1"/>
</dbReference>
<dbReference type="Pfam" id="PF02535">
    <property type="entry name" value="Zip"/>
    <property type="match status" value="1"/>
</dbReference>
<evidence type="ECO:0000313" key="7">
    <source>
        <dbReference type="EMBL" id="KAL2919925.1"/>
    </source>
</evidence>
<comment type="caution">
    <text evidence="7">The sequence shown here is derived from an EMBL/GenBank/DDBJ whole genome shotgun (WGS) entry which is preliminary data.</text>
</comment>
<feature type="transmembrane region" description="Helical" evidence="6">
    <location>
        <begin position="538"/>
        <end position="559"/>
    </location>
</feature>
<evidence type="ECO:0000256" key="3">
    <source>
        <dbReference type="ARBA" id="ARBA00022989"/>
    </source>
</evidence>
<keyword evidence="8" id="KW-1185">Reference proteome</keyword>
<gene>
    <name evidence="7" type="ORF">HK105_200842</name>
</gene>
<feature type="transmembrane region" description="Helical" evidence="6">
    <location>
        <begin position="79"/>
        <end position="98"/>
    </location>
</feature>
<dbReference type="PANTHER" id="PTHR11040:SF44">
    <property type="entry name" value="PROTEIN ZNTC-RELATED"/>
    <property type="match status" value="1"/>
</dbReference>
<dbReference type="InterPro" id="IPR003689">
    <property type="entry name" value="ZIP"/>
</dbReference>
<proteinExistence type="predicted"/>
<organism evidence="7 8">
    <name type="scientific">Polyrhizophydium stewartii</name>
    <dbReference type="NCBI Taxonomy" id="2732419"/>
    <lineage>
        <taxon>Eukaryota</taxon>
        <taxon>Fungi</taxon>
        <taxon>Fungi incertae sedis</taxon>
        <taxon>Chytridiomycota</taxon>
        <taxon>Chytridiomycota incertae sedis</taxon>
        <taxon>Chytridiomycetes</taxon>
        <taxon>Rhizophydiales</taxon>
        <taxon>Rhizophydiales incertae sedis</taxon>
        <taxon>Polyrhizophydium</taxon>
    </lineage>
</organism>
<feature type="compositionally biased region" description="Low complexity" evidence="5">
    <location>
        <begin position="287"/>
        <end position="299"/>
    </location>
</feature>
<keyword evidence="4 6" id="KW-0472">Membrane</keyword>
<feature type="compositionally biased region" description="Basic and acidic residues" evidence="5">
    <location>
        <begin position="195"/>
        <end position="207"/>
    </location>
</feature>
<dbReference type="EMBL" id="JADGIZ020000002">
    <property type="protein sequence ID" value="KAL2919925.1"/>
    <property type="molecule type" value="Genomic_DNA"/>
</dbReference>
<keyword evidence="3 6" id="KW-1133">Transmembrane helix</keyword>
<feature type="transmembrane region" description="Helical" evidence="6">
    <location>
        <begin position="118"/>
        <end position="138"/>
    </location>
</feature>
<evidence type="ECO:0000256" key="5">
    <source>
        <dbReference type="SAM" id="MobiDB-lite"/>
    </source>
</evidence>
<accession>A0ABR4NK62</accession>
<reference evidence="7 8" key="1">
    <citation type="submission" date="2023-09" db="EMBL/GenBank/DDBJ databases">
        <title>Pangenome analysis of Batrachochytrium dendrobatidis and related Chytrids.</title>
        <authorList>
            <person name="Yacoub M.N."/>
            <person name="Stajich J.E."/>
            <person name="James T.Y."/>
        </authorList>
    </citation>
    <scope>NUCLEOTIDE SEQUENCE [LARGE SCALE GENOMIC DNA]</scope>
    <source>
        <strain evidence="7 8">JEL0888</strain>
    </source>
</reference>
<name>A0ABR4NK62_9FUNG</name>
<keyword evidence="2 6" id="KW-0812">Transmembrane</keyword>
<feature type="region of interest" description="Disordered" evidence="5">
    <location>
        <begin position="252"/>
        <end position="313"/>
    </location>
</feature>
<protein>
    <submittedName>
        <fullName evidence="7">Uncharacterized protein</fullName>
    </submittedName>
</protein>
<feature type="transmembrane region" description="Helical" evidence="6">
    <location>
        <begin position="613"/>
        <end position="633"/>
    </location>
</feature>
<dbReference type="Proteomes" id="UP001527925">
    <property type="component" value="Unassembled WGS sequence"/>
</dbReference>
<evidence type="ECO:0000256" key="4">
    <source>
        <dbReference type="ARBA" id="ARBA00023136"/>
    </source>
</evidence>